<gene>
    <name evidence="9" type="ORF">SAMN02745126_01531</name>
</gene>
<dbReference type="InterPro" id="IPR015421">
    <property type="entry name" value="PyrdxlP-dep_Trfase_major"/>
</dbReference>
<dbReference type="InterPro" id="IPR004839">
    <property type="entry name" value="Aminotransferase_I/II_large"/>
</dbReference>
<evidence type="ECO:0000256" key="2">
    <source>
        <dbReference type="ARBA" id="ARBA00007441"/>
    </source>
</evidence>
<dbReference type="Proteomes" id="UP000190092">
    <property type="component" value="Unassembled WGS sequence"/>
</dbReference>
<dbReference type="CDD" id="cd00609">
    <property type="entry name" value="AAT_like"/>
    <property type="match status" value="1"/>
</dbReference>
<sequence length="371" mass="40557">MSVFGDPDVVPLWFGESDMVTPDFIREAAASGLGAGETFYTWQRGLPELRAALSAYTERLYNIKCPVDRISATTGGMQAILLVCQLLLDPGDNVLIVSPIWPNITSAVKLVHGQPRYVALDRTPAGGWKLDLQRLFDAVDERTRAIFINSPGNPTGWTMSAEEQQAVLDFARKRGLWIMADEVYARLTYGQRPDGRQVAPSFLEIAGPDDPLIVLNSFSKPWAMTGWRIGWLTHPAALGDQFAKLVQINTSGLPAFLQRGAVAALEKGDAFIAEMIERCRAGRELVFQRLSGLPRITVSRPEAAFYAFFSVEGVSDTLAFCKKLAKEYKVGLAPGEAFGPGGQGNIRLCFASSTERVSLGLDRIEAAVKTL</sequence>
<dbReference type="SUPFAM" id="SSF53383">
    <property type="entry name" value="PLP-dependent transferases"/>
    <property type="match status" value="1"/>
</dbReference>
<dbReference type="InterPro" id="IPR015422">
    <property type="entry name" value="PyrdxlP-dep_Trfase_small"/>
</dbReference>
<proteinExistence type="inferred from homology"/>
<dbReference type="PANTHER" id="PTHR46383">
    <property type="entry name" value="ASPARTATE AMINOTRANSFERASE"/>
    <property type="match status" value="1"/>
</dbReference>
<dbReference type="EC" id="2.6.1.-" evidence="7"/>
<evidence type="ECO:0000256" key="1">
    <source>
        <dbReference type="ARBA" id="ARBA00001933"/>
    </source>
</evidence>
<dbReference type="Gene3D" id="3.90.1150.10">
    <property type="entry name" value="Aspartate Aminotransferase, domain 1"/>
    <property type="match status" value="1"/>
</dbReference>
<protein>
    <recommendedName>
        <fullName evidence="7">Aminotransferase</fullName>
        <ecNumber evidence="7">2.6.1.-</ecNumber>
    </recommendedName>
</protein>
<keyword evidence="3 7" id="KW-0032">Aminotransferase</keyword>
<feature type="domain" description="Aminotransferase class I/classII large" evidence="8">
    <location>
        <begin position="15"/>
        <end position="356"/>
    </location>
</feature>
<dbReference type="GO" id="GO:0030170">
    <property type="term" value="F:pyridoxal phosphate binding"/>
    <property type="evidence" value="ECO:0007669"/>
    <property type="project" value="InterPro"/>
</dbReference>
<dbReference type="InterPro" id="IPR050596">
    <property type="entry name" value="AspAT/PAT-like"/>
</dbReference>
<dbReference type="Pfam" id="PF00155">
    <property type="entry name" value="Aminotran_1_2"/>
    <property type="match status" value="1"/>
</dbReference>
<keyword evidence="4 7" id="KW-0808">Transferase</keyword>
<accession>A0A1T4LGE4</accession>
<dbReference type="Gene3D" id="3.40.640.10">
    <property type="entry name" value="Type I PLP-dependent aspartate aminotransferase-like (Major domain)"/>
    <property type="match status" value="1"/>
</dbReference>
<organism evidence="9 10">
    <name type="scientific">Enhydrobacter aerosaccus</name>
    <dbReference type="NCBI Taxonomy" id="225324"/>
    <lineage>
        <taxon>Bacteria</taxon>
        <taxon>Pseudomonadati</taxon>
        <taxon>Pseudomonadota</taxon>
        <taxon>Alphaproteobacteria</taxon>
        <taxon>Hyphomicrobiales</taxon>
        <taxon>Enhydrobacter</taxon>
    </lineage>
</organism>
<keyword evidence="10" id="KW-1185">Reference proteome</keyword>
<dbReference type="InterPro" id="IPR004838">
    <property type="entry name" value="NHTrfase_class1_PyrdxlP-BS"/>
</dbReference>
<evidence type="ECO:0000256" key="5">
    <source>
        <dbReference type="ARBA" id="ARBA00022898"/>
    </source>
</evidence>
<comment type="catalytic activity">
    <reaction evidence="6">
        <text>L-aspartate + 2-oxoglutarate = oxaloacetate + L-glutamate</text>
        <dbReference type="Rhea" id="RHEA:21824"/>
        <dbReference type="ChEBI" id="CHEBI:16452"/>
        <dbReference type="ChEBI" id="CHEBI:16810"/>
        <dbReference type="ChEBI" id="CHEBI:29985"/>
        <dbReference type="ChEBI" id="CHEBI:29991"/>
        <dbReference type="EC" id="2.6.1.1"/>
    </reaction>
</comment>
<comment type="cofactor">
    <cofactor evidence="1 7">
        <name>pyridoxal 5'-phosphate</name>
        <dbReference type="ChEBI" id="CHEBI:597326"/>
    </cofactor>
</comment>
<evidence type="ECO:0000256" key="6">
    <source>
        <dbReference type="ARBA" id="ARBA00049185"/>
    </source>
</evidence>
<evidence type="ECO:0000256" key="3">
    <source>
        <dbReference type="ARBA" id="ARBA00022576"/>
    </source>
</evidence>
<evidence type="ECO:0000313" key="10">
    <source>
        <dbReference type="Proteomes" id="UP000190092"/>
    </source>
</evidence>
<dbReference type="PROSITE" id="PS00105">
    <property type="entry name" value="AA_TRANSFER_CLASS_1"/>
    <property type="match status" value="1"/>
</dbReference>
<dbReference type="STRING" id="225324.SAMN02745126_01531"/>
<keyword evidence="5" id="KW-0663">Pyridoxal phosphate</keyword>
<dbReference type="AlphaFoldDB" id="A0A1T4LGE4"/>
<dbReference type="InterPro" id="IPR015424">
    <property type="entry name" value="PyrdxlP-dep_Trfase"/>
</dbReference>
<dbReference type="GO" id="GO:0004069">
    <property type="term" value="F:L-aspartate:2-oxoglutarate aminotransferase activity"/>
    <property type="evidence" value="ECO:0007669"/>
    <property type="project" value="UniProtKB-EC"/>
</dbReference>
<dbReference type="NCBIfam" id="NF004770">
    <property type="entry name" value="PRK06108.1"/>
    <property type="match status" value="1"/>
</dbReference>
<evidence type="ECO:0000313" key="9">
    <source>
        <dbReference type="EMBL" id="SJZ53574.1"/>
    </source>
</evidence>
<name>A0A1T4LGE4_9HYPH</name>
<dbReference type="GO" id="GO:0006520">
    <property type="term" value="P:amino acid metabolic process"/>
    <property type="evidence" value="ECO:0007669"/>
    <property type="project" value="InterPro"/>
</dbReference>
<comment type="similarity">
    <text evidence="2 7">Belongs to the class-I pyridoxal-phosphate-dependent aminotransferase family.</text>
</comment>
<evidence type="ECO:0000256" key="4">
    <source>
        <dbReference type="ARBA" id="ARBA00022679"/>
    </source>
</evidence>
<reference evidence="10" key="1">
    <citation type="submission" date="2017-02" db="EMBL/GenBank/DDBJ databases">
        <authorList>
            <person name="Varghese N."/>
            <person name="Submissions S."/>
        </authorList>
    </citation>
    <scope>NUCLEOTIDE SEQUENCE [LARGE SCALE GENOMIC DNA]</scope>
    <source>
        <strain evidence="10">ATCC 27094</strain>
    </source>
</reference>
<evidence type="ECO:0000256" key="7">
    <source>
        <dbReference type="RuleBase" id="RU000481"/>
    </source>
</evidence>
<dbReference type="PANTHER" id="PTHR46383:SF2">
    <property type="entry name" value="AMINOTRANSFERASE"/>
    <property type="match status" value="1"/>
</dbReference>
<evidence type="ECO:0000259" key="8">
    <source>
        <dbReference type="Pfam" id="PF00155"/>
    </source>
</evidence>
<dbReference type="EMBL" id="FUWJ01000001">
    <property type="protein sequence ID" value="SJZ53574.1"/>
    <property type="molecule type" value="Genomic_DNA"/>
</dbReference>